<evidence type="ECO:0000313" key="2">
    <source>
        <dbReference type="Proteomes" id="UP001206572"/>
    </source>
</evidence>
<comment type="caution">
    <text evidence="1">The sequence shown here is derived from an EMBL/GenBank/DDBJ whole genome shotgun (WGS) entry which is preliminary data.</text>
</comment>
<name>A0ABT2APG9_9BURK</name>
<keyword evidence="2" id="KW-1185">Reference proteome</keyword>
<protein>
    <submittedName>
        <fullName evidence="1">Uncharacterized protein</fullName>
    </submittedName>
</protein>
<dbReference type="Proteomes" id="UP001206572">
    <property type="component" value="Unassembled WGS sequence"/>
</dbReference>
<accession>A0ABT2APG9</accession>
<sequence>MRHDSVIYYPIKANGSLGKPISQNQVNAMTAGMNENQKTLFFEEYLGVREKINHPNISGPFETGWGYDDFDGAGLYSKIGLPALPGQTKTINP</sequence>
<dbReference type="EMBL" id="JANUHA010000013">
    <property type="protein sequence ID" value="MCS0598127.1"/>
    <property type="molecule type" value="Genomic_DNA"/>
</dbReference>
<evidence type="ECO:0000313" key="1">
    <source>
        <dbReference type="EMBL" id="MCS0598127.1"/>
    </source>
</evidence>
<proteinExistence type="predicted"/>
<reference evidence="1 2" key="1">
    <citation type="submission" date="2022-08" db="EMBL/GenBank/DDBJ databases">
        <title>Reclassification of Massilia species as members of the genera Telluria, Duganella, Pseudoduganella, Mokoshia gen. nov. and Zemynaea gen. nov. using orthogonal and non-orthogonal genome-based approaches.</title>
        <authorList>
            <person name="Bowman J.P."/>
        </authorList>
    </citation>
    <scope>NUCLEOTIDE SEQUENCE [LARGE SCALE GENOMIC DNA]</scope>
    <source>
        <strain evidence="1 2">JCM 31661</strain>
    </source>
</reference>
<organism evidence="1 2">
    <name type="scientific">Massilia agri</name>
    <dbReference type="NCBI Taxonomy" id="1886785"/>
    <lineage>
        <taxon>Bacteria</taxon>
        <taxon>Pseudomonadati</taxon>
        <taxon>Pseudomonadota</taxon>
        <taxon>Betaproteobacteria</taxon>
        <taxon>Burkholderiales</taxon>
        <taxon>Oxalobacteraceae</taxon>
        <taxon>Telluria group</taxon>
        <taxon>Massilia</taxon>
    </lineage>
</organism>
<dbReference type="RefSeq" id="WP_258829143.1">
    <property type="nucleotide sequence ID" value="NZ_JANUHA010000013.1"/>
</dbReference>
<gene>
    <name evidence="1" type="ORF">NX780_17395</name>
</gene>